<evidence type="ECO:0000256" key="1">
    <source>
        <dbReference type="SAM" id="Phobius"/>
    </source>
</evidence>
<feature type="transmembrane region" description="Helical" evidence="1">
    <location>
        <begin position="128"/>
        <end position="147"/>
    </location>
</feature>
<feature type="domain" description="Transglutaminase-like" evidence="2">
    <location>
        <begin position="400"/>
        <end position="471"/>
    </location>
</feature>
<dbReference type="InterPro" id="IPR052901">
    <property type="entry name" value="Bact_TGase-like"/>
</dbReference>
<gene>
    <name evidence="3" type="ORF">GEAMG1_0747</name>
</gene>
<name>A0ABM9D845_9BACT</name>
<sequence length="641" mass="71010">MAPDLSRLTALLGFGSALLGFIPLFAHVPLLPQLLFAGGLLAGLAREVRGTVTVPPPFLTVGATALFLWYAAQFSRHNPALPVICILTVLLAARLAAEKTPRTWLQLCALSLFALAASSLFDLGPRFLLLLVLMLPVLALQVVLLTMQGHGVTRLAGPALRHLLVVGLLIPVCSLLLVPLFFSMLPRTRLPLWSFIQQAGGTTPGGLSDTVVPGRSSTVPDSGPLVFRAELERRPAGQLYWRVAVFSRLDERGWQRDSGVQTVRVTGQPVRIEQTITMEPGSSRMLVGLDLPVSFTHPGGSSIPGATWNRPLPASRRVRYTVTSLPDGAGALRTPPAREQLTSLPAGVSPRLRQLAQRFRREGTSDRQRLDAVVTWFRNGNFRYSRNDLPTGADALERFLFERRAGHCEFFASAFAHLARGAGIPARLVGGYLGGEFNELGAYYRITEERAHVWVEAWLEREGWVRIDPSSFAINADVALGGQRRTSLAQQTRLLLDTLDHLWTSAVITYDFERQLELASGMSSRLHVVRLGDLRRWSWAIGGGCLLGLLSWYGVRCWRAGHLRREERLLRRFRAAIKRDFGLSVDRNTGLFDCAERTGNARVRTFADIYGGAVYRGRRLTEEEAAQLRRLLRQGFLIRPE</sequence>
<organism evidence="3 4">
    <name type="scientific">Trichlorobacter ammonificans</name>
    <dbReference type="NCBI Taxonomy" id="2916410"/>
    <lineage>
        <taxon>Bacteria</taxon>
        <taxon>Pseudomonadati</taxon>
        <taxon>Thermodesulfobacteriota</taxon>
        <taxon>Desulfuromonadia</taxon>
        <taxon>Geobacterales</taxon>
        <taxon>Geobacteraceae</taxon>
        <taxon>Trichlorobacter</taxon>
    </lineage>
</organism>
<dbReference type="Gene3D" id="3.10.620.30">
    <property type="match status" value="1"/>
</dbReference>
<evidence type="ECO:0000313" key="4">
    <source>
        <dbReference type="Proteomes" id="UP001295463"/>
    </source>
</evidence>
<feature type="transmembrane region" description="Helical" evidence="1">
    <location>
        <begin position="79"/>
        <end position="97"/>
    </location>
</feature>
<evidence type="ECO:0000259" key="2">
    <source>
        <dbReference type="SMART" id="SM00460"/>
    </source>
</evidence>
<feature type="transmembrane region" description="Helical" evidence="1">
    <location>
        <begin position="159"/>
        <end position="182"/>
    </location>
</feature>
<dbReference type="SUPFAM" id="SSF54001">
    <property type="entry name" value="Cysteine proteinases"/>
    <property type="match status" value="1"/>
</dbReference>
<proteinExistence type="predicted"/>
<dbReference type="SMART" id="SM00460">
    <property type="entry name" value="TGc"/>
    <property type="match status" value="1"/>
</dbReference>
<dbReference type="PANTHER" id="PTHR42736:SF1">
    <property type="entry name" value="PROTEIN-GLUTAMINE GAMMA-GLUTAMYLTRANSFERASE"/>
    <property type="match status" value="1"/>
</dbReference>
<dbReference type="RefSeq" id="WP_305731491.1">
    <property type="nucleotide sequence ID" value="NZ_OW150024.1"/>
</dbReference>
<feature type="transmembrane region" description="Helical" evidence="1">
    <location>
        <begin position="53"/>
        <end position="72"/>
    </location>
</feature>
<evidence type="ECO:0000313" key="3">
    <source>
        <dbReference type="EMBL" id="CAH2030560.1"/>
    </source>
</evidence>
<protein>
    <submittedName>
        <fullName evidence="3">Transglutaminase-like enzymes, cysteine proteases</fullName>
    </submittedName>
</protein>
<dbReference type="EMBL" id="OW150024">
    <property type="protein sequence ID" value="CAH2030560.1"/>
    <property type="molecule type" value="Genomic_DNA"/>
</dbReference>
<dbReference type="InterPro" id="IPR021878">
    <property type="entry name" value="TgpA_N"/>
</dbReference>
<dbReference type="Proteomes" id="UP001295463">
    <property type="component" value="Chromosome"/>
</dbReference>
<keyword evidence="1" id="KW-0812">Transmembrane</keyword>
<dbReference type="InterPro" id="IPR002931">
    <property type="entry name" value="Transglutaminase-like"/>
</dbReference>
<keyword evidence="1" id="KW-1133">Transmembrane helix</keyword>
<accession>A0ABM9D845</accession>
<dbReference type="PANTHER" id="PTHR42736">
    <property type="entry name" value="PROTEIN-GLUTAMINE GAMMA-GLUTAMYLTRANSFERASE"/>
    <property type="match status" value="1"/>
</dbReference>
<keyword evidence="4" id="KW-1185">Reference proteome</keyword>
<keyword evidence="1" id="KW-0472">Membrane</keyword>
<dbReference type="Pfam" id="PF01841">
    <property type="entry name" value="Transglut_core"/>
    <property type="match status" value="1"/>
</dbReference>
<dbReference type="Pfam" id="PF11992">
    <property type="entry name" value="TgpA_N"/>
    <property type="match status" value="1"/>
</dbReference>
<reference evidence="3 4" key="1">
    <citation type="submission" date="2022-03" db="EMBL/GenBank/DDBJ databases">
        <authorList>
            <person name="Koch H."/>
        </authorList>
    </citation>
    <scope>NUCLEOTIDE SEQUENCE [LARGE SCALE GENOMIC DNA]</scope>
    <source>
        <strain evidence="3 4">G1</strain>
    </source>
</reference>
<dbReference type="InterPro" id="IPR038765">
    <property type="entry name" value="Papain-like_cys_pep_sf"/>
</dbReference>